<protein>
    <submittedName>
        <fullName evidence="1">Uncharacterized protein</fullName>
    </submittedName>
</protein>
<name>A0ACC2GYT6_DALPE</name>
<keyword evidence="2" id="KW-1185">Reference proteome</keyword>
<proteinExistence type="predicted"/>
<evidence type="ECO:0000313" key="1">
    <source>
        <dbReference type="EMBL" id="KAJ8008859.1"/>
    </source>
</evidence>
<sequence>MSSFSMVVQCLLFILLLSVVIRDGAGSGCNHDDRTVCVDIVKLRRSILQAPKNFKTSHDERILLQVVKFDKIKKHKMYHGCVLRKIVDFYDQVLQRQDMDYTDLRGLLHDVKSCVRKNKTCEILYLQAAEKKVDEVKIEEDMELLSRDITIRQLQNLQEAREKVVKSQKATLDKAMGELQRLDEYIIGKGLRKGRKT</sequence>
<reference evidence="1" key="1">
    <citation type="submission" date="2021-05" db="EMBL/GenBank/DDBJ databases">
        <authorList>
            <person name="Pan Q."/>
            <person name="Jouanno E."/>
            <person name="Zahm M."/>
            <person name="Klopp C."/>
            <person name="Cabau C."/>
            <person name="Louis A."/>
            <person name="Berthelot C."/>
            <person name="Parey E."/>
            <person name="Roest Crollius H."/>
            <person name="Montfort J."/>
            <person name="Robinson-Rechavi M."/>
            <person name="Bouchez O."/>
            <person name="Lampietro C."/>
            <person name="Lopez Roques C."/>
            <person name="Donnadieu C."/>
            <person name="Postlethwait J."/>
            <person name="Bobe J."/>
            <person name="Dillon D."/>
            <person name="Chandos A."/>
            <person name="von Hippel F."/>
            <person name="Guiguen Y."/>
        </authorList>
    </citation>
    <scope>NUCLEOTIDE SEQUENCE</scope>
    <source>
        <strain evidence="1">YG-Jan2019</strain>
    </source>
</reference>
<organism evidence="1 2">
    <name type="scientific">Dallia pectoralis</name>
    <name type="common">Alaska blackfish</name>
    <dbReference type="NCBI Taxonomy" id="75939"/>
    <lineage>
        <taxon>Eukaryota</taxon>
        <taxon>Metazoa</taxon>
        <taxon>Chordata</taxon>
        <taxon>Craniata</taxon>
        <taxon>Vertebrata</taxon>
        <taxon>Euteleostomi</taxon>
        <taxon>Actinopterygii</taxon>
        <taxon>Neopterygii</taxon>
        <taxon>Teleostei</taxon>
        <taxon>Protacanthopterygii</taxon>
        <taxon>Esociformes</taxon>
        <taxon>Umbridae</taxon>
        <taxon>Dallia</taxon>
    </lineage>
</organism>
<accession>A0ACC2GYT6</accession>
<gene>
    <name evidence="1" type="ORF">DPEC_G00082820</name>
</gene>
<dbReference type="Proteomes" id="UP001157502">
    <property type="component" value="Chromosome 7"/>
</dbReference>
<evidence type="ECO:0000313" key="2">
    <source>
        <dbReference type="Proteomes" id="UP001157502"/>
    </source>
</evidence>
<comment type="caution">
    <text evidence="1">The sequence shown here is derived from an EMBL/GenBank/DDBJ whole genome shotgun (WGS) entry which is preliminary data.</text>
</comment>
<dbReference type="EMBL" id="CM055734">
    <property type="protein sequence ID" value="KAJ8008859.1"/>
    <property type="molecule type" value="Genomic_DNA"/>
</dbReference>